<evidence type="ECO:0000256" key="1">
    <source>
        <dbReference type="SAM" id="MobiDB-lite"/>
    </source>
</evidence>
<feature type="compositionally biased region" description="Polar residues" evidence="1">
    <location>
        <begin position="652"/>
        <end position="663"/>
    </location>
</feature>
<protein>
    <recommendedName>
        <fullName evidence="2">Endonuclease/exonuclease/phosphatase domain-containing protein</fullName>
    </recommendedName>
</protein>
<dbReference type="InterPro" id="IPR005135">
    <property type="entry name" value="Endo/exonuclease/phosphatase"/>
</dbReference>
<dbReference type="InterPro" id="IPR050410">
    <property type="entry name" value="CCR4/nocturin_mRNA_transcr"/>
</dbReference>
<feature type="compositionally biased region" description="Basic and acidic residues" evidence="1">
    <location>
        <begin position="322"/>
        <end position="343"/>
    </location>
</feature>
<dbReference type="AlphaFoldDB" id="A0A8S3YDM3"/>
<gene>
    <name evidence="3" type="ORF">CUNI_LOCUS695</name>
</gene>
<sequence>MGRVTRRSVASKDESTPKESPKSAGKRGAKKEESAIDKAAGGDTQETPTRRSGRQPAKEGPKADGPARGKSASRGRSASRGGKAKKEEEPESKEKSEDEEVEEKLPKGGSRSRSRGKAGQEVKATNAVKGGRGTKTKDKSEKDEENVEEEGETVKETEEDEPAVKGRGGRARSKTTAAAVAPSPRTERKGRGKAATAEQESDEKGDDSVKSKKDEAEASTAADNETDATPKGRQRRGANKDSVDTPTSSSGRRGRGQKAESAPPVKTTPASGKSTRRRGAAEAVADETVEKTEEMETGEEEKATPAEGAVEKKAASTTDEATTEKEEHNTEKAITEKDKKAASENEAPTTEEAAMETQESSATEKAAYKEQTATEKAAVDASNTAAVEASEPVSPAKKRKLEDDETEPSELESPNKKRKLEGSDGSPVAKRVKADTTAPAEVSTEEDFIVVNKEDVPSPDSKEVLASLPPQVKEGSSDPPGSEDITDEPAAETVAARTVSLSDIDISGLKDDDETAVMETSIKPPTDDFGVSSGGPAISADSGAAEQVSGATEKVKLSSDDTNASQDGALVQDTVTPTAAAEPASAHANSTSEAAPVVPQDTLAAPQTFPAVDSSQPEAMEVDGEVSLGKTASNFTDHSAVHQNGTDEEPSIVNSDTHLTSSPDKVQAAVRKDYVPSSTAIDSRKFILNPTFPVEMMDPAYCFSVVSYNILADCHLCRGDYSYTQPQYLAPEFRHNLLLKELDYLDGDIVCLQEVSPKFYNDALLPAMKSKGYEGHLIKRTKEYWDEGEATFVKTSKFDLVSNESASLADLAFKKVESCGLSAEVTSAAKKYLDRADVILLTELRCKKTGKTLTVCNIHVVYDPKAPDVQCIQVALAVNQLVTKAGSDQNPHIICGDFNADASSPAYQLARDGYLSDDHIRKLQALQALSNTDGSSQALIHHLWAAFQHTSSTLKNAYEQTLGKEPPVTVYTKEGRSADHIFFSSASIDNVGVLETLDLEVLQASGGLPSKSIPSDHVSIKAGFRLK</sequence>
<feature type="region of interest" description="Disordered" evidence="1">
    <location>
        <begin position="1"/>
        <end position="596"/>
    </location>
</feature>
<accession>A0A8S3YDM3</accession>
<feature type="compositionally biased region" description="Basic and acidic residues" evidence="1">
    <location>
        <begin position="56"/>
        <end position="67"/>
    </location>
</feature>
<dbReference type="SUPFAM" id="SSF56219">
    <property type="entry name" value="DNase I-like"/>
    <property type="match status" value="1"/>
</dbReference>
<keyword evidence="4" id="KW-1185">Reference proteome</keyword>
<dbReference type="Pfam" id="PF03372">
    <property type="entry name" value="Exo_endo_phos"/>
    <property type="match status" value="1"/>
</dbReference>
<feature type="compositionally biased region" description="Low complexity" evidence="1">
    <location>
        <begin position="574"/>
        <end position="591"/>
    </location>
</feature>
<feature type="compositionally biased region" description="Basic and acidic residues" evidence="1">
    <location>
        <begin position="288"/>
        <end position="314"/>
    </location>
</feature>
<dbReference type="OrthoDB" id="10253982at2759"/>
<feature type="compositionally biased region" description="Basic and acidic residues" evidence="1">
    <location>
        <begin position="206"/>
        <end position="216"/>
    </location>
</feature>
<feature type="region of interest" description="Disordered" evidence="1">
    <location>
        <begin position="640"/>
        <end position="663"/>
    </location>
</feature>
<dbReference type="Proteomes" id="UP000678393">
    <property type="component" value="Unassembled WGS sequence"/>
</dbReference>
<dbReference type="PANTHER" id="PTHR12121:SF98">
    <property type="entry name" value="ENDONUCLEASE_EXONUCLEASE_PHOSPHATASE DOMAIN-CONTAINING PROTEIN"/>
    <property type="match status" value="1"/>
</dbReference>
<feature type="compositionally biased region" description="Basic and acidic residues" evidence="1">
    <location>
        <begin position="84"/>
        <end position="96"/>
    </location>
</feature>
<feature type="compositionally biased region" description="Basic and acidic residues" evidence="1">
    <location>
        <begin position="10"/>
        <end position="21"/>
    </location>
</feature>
<comment type="caution">
    <text evidence="3">The sequence shown here is derived from an EMBL/GenBank/DDBJ whole genome shotgun (WGS) entry which is preliminary data.</text>
</comment>
<feature type="compositionally biased region" description="Basic and acidic residues" evidence="1">
    <location>
        <begin position="452"/>
        <end position="463"/>
    </location>
</feature>
<proteinExistence type="predicted"/>
<dbReference type="EMBL" id="CAJHNH020000078">
    <property type="protein sequence ID" value="CAG5115137.1"/>
    <property type="molecule type" value="Genomic_DNA"/>
</dbReference>
<dbReference type="InterPro" id="IPR036691">
    <property type="entry name" value="Endo/exonu/phosph_ase_sf"/>
</dbReference>
<dbReference type="GO" id="GO:0000175">
    <property type="term" value="F:3'-5'-RNA exonuclease activity"/>
    <property type="evidence" value="ECO:0007669"/>
    <property type="project" value="TreeGrafter"/>
</dbReference>
<evidence type="ECO:0000313" key="4">
    <source>
        <dbReference type="Proteomes" id="UP000678393"/>
    </source>
</evidence>
<dbReference type="Gene3D" id="3.60.10.10">
    <property type="entry name" value="Endonuclease/exonuclease/phosphatase"/>
    <property type="match status" value="1"/>
</dbReference>
<organism evidence="3 4">
    <name type="scientific">Candidula unifasciata</name>
    <dbReference type="NCBI Taxonomy" id="100452"/>
    <lineage>
        <taxon>Eukaryota</taxon>
        <taxon>Metazoa</taxon>
        <taxon>Spiralia</taxon>
        <taxon>Lophotrochozoa</taxon>
        <taxon>Mollusca</taxon>
        <taxon>Gastropoda</taxon>
        <taxon>Heterobranchia</taxon>
        <taxon>Euthyneura</taxon>
        <taxon>Panpulmonata</taxon>
        <taxon>Eupulmonata</taxon>
        <taxon>Stylommatophora</taxon>
        <taxon>Helicina</taxon>
        <taxon>Helicoidea</taxon>
        <taxon>Geomitridae</taxon>
        <taxon>Candidula</taxon>
    </lineage>
</organism>
<reference evidence="3" key="1">
    <citation type="submission" date="2021-04" db="EMBL/GenBank/DDBJ databases">
        <authorList>
            <consortium name="Molecular Ecology Group"/>
        </authorList>
    </citation>
    <scope>NUCLEOTIDE SEQUENCE</scope>
</reference>
<feature type="compositionally biased region" description="Low complexity" evidence="1">
    <location>
        <begin position="344"/>
        <end position="364"/>
    </location>
</feature>
<evidence type="ECO:0000259" key="2">
    <source>
        <dbReference type="Pfam" id="PF03372"/>
    </source>
</evidence>
<dbReference type="PANTHER" id="PTHR12121">
    <property type="entry name" value="CARBON CATABOLITE REPRESSOR PROTEIN 4"/>
    <property type="match status" value="1"/>
</dbReference>
<name>A0A8S3YDM3_9EUPU</name>
<feature type="domain" description="Endonuclease/exonuclease/phosphatase" evidence="2">
    <location>
        <begin position="707"/>
        <end position="1017"/>
    </location>
</feature>
<feature type="compositionally biased region" description="Acidic residues" evidence="1">
    <location>
        <begin position="143"/>
        <end position="161"/>
    </location>
</feature>
<evidence type="ECO:0000313" key="3">
    <source>
        <dbReference type="EMBL" id="CAG5115137.1"/>
    </source>
</evidence>
<feature type="compositionally biased region" description="Low complexity" evidence="1">
    <location>
        <begin position="68"/>
        <end position="81"/>
    </location>
</feature>